<dbReference type="AlphaFoldDB" id="A0A7W7PNA9"/>
<dbReference type="Gene3D" id="3.30.1360.40">
    <property type="match status" value="1"/>
</dbReference>
<dbReference type="Proteomes" id="UP000556084">
    <property type="component" value="Unassembled WGS sequence"/>
</dbReference>
<name>A0A7W7PNA9_9ACTN</name>
<sequence length="212" mass="22364">MTGAAAMRPRVLPVGRHALLVEVAGSEEAQVFHAELLRRRAAGALPPIREIVPAARTVLLDGVGDPHALAARIAEWTVPPADAAEGEPVVLPVRYDGADLAEVAALWGVAEEEVPRLHASMSFRVAFCGFAPGFGYLTGAPEHLHVPRRATPRTAVPAGSVGLAGPYTGVYPSSSPGGWQLIGRTDVRLWDPAREPAALLAPGTRVRFEEIA</sequence>
<organism evidence="5 6">
    <name type="scientific">Streptomyces olivoverticillatus</name>
    <dbReference type="NCBI Taxonomy" id="66427"/>
    <lineage>
        <taxon>Bacteria</taxon>
        <taxon>Bacillati</taxon>
        <taxon>Actinomycetota</taxon>
        <taxon>Actinomycetes</taxon>
        <taxon>Kitasatosporales</taxon>
        <taxon>Streptomycetaceae</taxon>
        <taxon>Streptomyces</taxon>
    </lineage>
</organism>
<dbReference type="SUPFAM" id="SSF50891">
    <property type="entry name" value="Cyclophilin-like"/>
    <property type="match status" value="1"/>
</dbReference>
<dbReference type="InterPro" id="IPR010016">
    <property type="entry name" value="PxpB"/>
</dbReference>
<evidence type="ECO:0000256" key="3">
    <source>
        <dbReference type="ARBA" id="ARBA00022840"/>
    </source>
</evidence>
<evidence type="ECO:0000256" key="1">
    <source>
        <dbReference type="ARBA" id="ARBA00022741"/>
    </source>
</evidence>
<keyword evidence="1" id="KW-0547">Nucleotide-binding</keyword>
<dbReference type="EMBL" id="JACHJH010000006">
    <property type="protein sequence ID" value="MBB4895293.1"/>
    <property type="molecule type" value="Genomic_DNA"/>
</dbReference>
<proteinExistence type="predicted"/>
<keyword evidence="2" id="KW-0378">Hydrolase</keyword>
<dbReference type="SMART" id="SM00796">
    <property type="entry name" value="AHS1"/>
    <property type="match status" value="1"/>
</dbReference>
<reference evidence="5 6" key="1">
    <citation type="submission" date="2020-08" db="EMBL/GenBank/DDBJ databases">
        <title>Genomic Encyclopedia of Type Strains, Phase III (KMG-III): the genomes of soil and plant-associated and newly described type strains.</title>
        <authorList>
            <person name="Whitman W."/>
        </authorList>
    </citation>
    <scope>NUCLEOTIDE SEQUENCE [LARGE SCALE GENOMIC DNA]</scope>
    <source>
        <strain evidence="5 6">CECT 3266</strain>
    </source>
</reference>
<dbReference type="NCBIfam" id="TIGR00370">
    <property type="entry name" value="5-oxoprolinase subunit PxpB"/>
    <property type="match status" value="1"/>
</dbReference>
<feature type="domain" description="Carboxyltransferase" evidence="4">
    <location>
        <begin position="9"/>
        <end position="200"/>
    </location>
</feature>
<dbReference type="Pfam" id="PF02682">
    <property type="entry name" value="CT_C_D"/>
    <property type="match status" value="1"/>
</dbReference>
<dbReference type="PANTHER" id="PTHR34698:SF2">
    <property type="entry name" value="5-OXOPROLINASE SUBUNIT B"/>
    <property type="match status" value="1"/>
</dbReference>
<dbReference type="InterPro" id="IPR029000">
    <property type="entry name" value="Cyclophilin-like_dom_sf"/>
</dbReference>
<evidence type="ECO:0000259" key="4">
    <source>
        <dbReference type="SMART" id="SM00796"/>
    </source>
</evidence>
<evidence type="ECO:0000256" key="2">
    <source>
        <dbReference type="ARBA" id="ARBA00022801"/>
    </source>
</evidence>
<evidence type="ECO:0000313" key="6">
    <source>
        <dbReference type="Proteomes" id="UP000556084"/>
    </source>
</evidence>
<dbReference type="InterPro" id="IPR003833">
    <property type="entry name" value="CT_C_D"/>
</dbReference>
<comment type="caution">
    <text evidence="5">The sequence shown here is derived from an EMBL/GenBank/DDBJ whole genome shotgun (WGS) entry which is preliminary data.</text>
</comment>
<keyword evidence="3" id="KW-0067">ATP-binding</keyword>
<keyword evidence="6" id="KW-1185">Reference proteome</keyword>
<dbReference type="Gene3D" id="2.40.100.10">
    <property type="entry name" value="Cyclophilin-like"/>
    <property type="match status" value="1"/>
</dbReference>
<dbReference type="RefSeq" id="WP_078847879.1">
    <property type="nucleotide sequence ID" value="NZ_JACHJH010000006.1"/>
</dbReference>
<accession>A0A7W7PNA9</accession>
<dbReference type="PANTHER" id="PTHR34698">
    <property type="entry name" value="5-OXOPROLINASE SUBUNIT B"/>
    <property type="match status" value="1"/>
</dbReference>
<dbReference type="GO" id="GO:0016787">
    <property type="term" value="F:hydrolase activity"/>
    <property type="evidence" value="ECO:0007669"/>
    <property type="project" value="UniProtKB-KW"/>
</dbReference>
<evidence type="ECO:0000313" key="5">
    <source>
        <dbReference type="EMBL" id="MBB4895293.1"/>
    </source>
</evidence>
<gene>
    <name evidence="5" type="ORF">FHS39_004360</name>
</gene>
<protein>
    <submittedName>
        <fullName evidence="5">KipI family sensor histidine kinase inhibitor</fullName>
    </submittedName>
</protein>
<dbReference type="GO" id="GO:0005524">
    <property type="term" value="F:ATP binding"/>
    <property type="evidence" value="ECO:0007669"/>
    <property type="project" value="UniProtKB-KW"/>
</dbReference>